<sequence length="153" mass="17777">MHLNVVGHIQQTIPFQYLISERKSLQNPLEYNDQQILQVILHPYFFSKYQLDGQGGHTEFVGDPQQQLKHLQLFAVHVLHKQQHKFGSEIQIFLIETYPSFLLDDVNFRFEQSKFSVENAKCTVLISQGILLQNPFDTLQLVLGIAELNSYSF</sequence>
<evidence type="ECO:0000313" key="2">
    <source>
        <dbReference type="Proteomes" id="UP000683925"/>
    </source>
</evidence>
<gene>
    <name evidence="1" type="ORF">POCTA_138.1.T1060241</name>
</gene>
<dbReference type="OrthoDB" id="10608159at2759"/>
<dbReference type="Proteomes" id="UP000683925">
    <property type="component" value="Unassembled WGS sequence"/>
</dbReference>
<dbReference type="EMBL" id="CAJJDP010000106">
    <property type="protein sequence ID" value="CAD8194450.1"/>
    <property type="molecule type" value="Genomic_DNA"/>
</dbReference>
<organism evidence="1 2">
    <name type="scientific">Paramecium octaurelia</name>
    <dbReference type="NCBI Taxonomy" id="43137"/>
    <lineage>
        <taxon>Eukaryota</taxon>
        <taxon>Sar</taxon>
        <taxon>Alveolata</taxon>
        <taxon>Ciliophora</taxon>
        <taxon>Intramacronucleata</taxon>
        <taxon>Oligohymenophorea</taxon>
        <taxon>Peniculida</taxon>
        <taxon>Parameciidae</taxon>
        <taxon>Paramecium</taxon>
    </lineage>
</organism>
<protein>
    <submittedName>
        <fullName evidence="1">Uncharacterized protein</fullName>
    </submittedName>
</protein>
<comment type="caution">
    <text evidence="1">The sequence shown here is derived from an EMBL/GenBank/DDBJ whole genome shotgun (WGS) entry which is preliminary data.</text>
</comment>
<name>A0A8S1X187_PAROT</name>
<reference evidence="1" key="1">
    <citation type="submission" date="2021-01" db="EMBL/GenBank/DDBJ databases">
        <authorList>
            <consortium name="Genoscope - CEA"/>
            <person name="William W."/>
        </authorList>
    </citation>
    <scope>NUCLEOTIDE SEQUENCE</scope>
</reference>
<proteinExistence type="predicted"/>
<dbReference type="OMA" id="EIQIFLI"/>
<evidence type="ECO:0000313" key="1">
    <source>
        <dbReference type="EMBL" id="CAD8194450.1"/>
    </source>
</evidence>
<keyword evidence="2" id="KW-1185">Reference proteome</keyword>
<accession>A0A8S1X187</accession>
<dbReference type="AlphaFoldDB" id="A0A8S1X187"/>